<evidence type="ECO:0000256" key="2">
    <source>
        <dbReference type="SAM" id="Phobius"/>
    </source>
</evidence>
<reference evidence="3" key="2">
    <citation type="submission" date="2010-07" db="EMBL/GenBank/DDBJ databases">
        <authorList>
            <consortium name="The Broad Institute Genome Sequencing Platform"/>
            <consortium name="Broad Institute Genome Sequencing Center for Infectious Disease"/>
            <person name="Ma L.-J."/>
            <person name="Dead R."/>
            <person name="Young S."/>
            <person name="Zeng Q."/>
            <person name="Koehrsen M."/>
            <person name="Alvarado L."/>
            <person name="Berlin A."/>
            <person name="Chapman S.B."/>
            <person name="Chen Z."/>
            <person name="Freedman E."/>
            <person name="Gellesch M."/>
            <person name="Goldberg J."/>
            <person name="Griggs A."/>
            <person name="Gujja S."/>
            <person name="Heilman E.R."/>
            <person name="Heiman D."/>
            <person name="Hepburn T."/>
            <person name="Howarth C."/>
            <person name="Jen D."/>
            <person name="Larson L."/>
            <person name="Mehta T."/>
            <person name="Neiman D."/>
            <person name="Pearson M."/>
            <person name="Roberts A."/>
            <person name="Saif S."/>
            <person name="Shea T."/>
            <person name="Shenoy N."/>
            <person name="Sisk P."/>
            <person name="Stolte C."/>
            <person name="Sykes S."/>
            <person name="Walk T."/>
            <person name="White J."/>
            <person name="Yandava C."/>
            <person name="Haas B."/>
            <person name="Nusbaum C."/>
            <person name="Birren B."/>
        </authorList>
    </citation>
    <scope>NUCLEOTIDE SEQUENCE</scope>
    <source>
        <strain evidence="3">R3-111a-1</strain>
    </source>
</reference>
<dbReference type="eggNOG" id="ENOG502SI2K">
    <property type="taxonomic scope" value="Eukaryota"/>
</dbReference>
<feature type="transmembrane region" description="Helical" evidence="2">
    <location>
        <begin position="493"/>
        <end position="511"/>
    </location>
</feature>
<dbReference type="EnsemblFungi" id="EJT72434">
    <property type="protein sequence ID" value="EJT72434"/>
    <property type="gene ID" value="GGTG_09300"/>
</dbReference>
<proteinExistence type="predicted"/>
<keyword evidence="5" id="KW-1185">Reference proteome</keyword>
<feature type="transmembrane region" description="Helical" evidence="2">
    <location>
        <begin position="330"/>
        <end position="351"/>
    </location>
</feature>
<feature type="region of interest" description="Disordered" evidence="1">
    <location>
        <begin position="1"/>
        <end position="27"/>
    </location>
</feature>
<evidence type="ECO:0000313" key="5">
    <source>
        <dbReference type="Proteomes" id="UP000006039"/>
    </source>
</evidence>
<name>J3P703_GAET3</name>
<reference evidence="3" key="3">
    <citation type="submission" date="2010-09" db="EMBL/GenBank/DDBJ databases">
        <title>Annotation of Gaeumannomyces graminis var. tritici R3-111a-1.</title>
        <authorList>
            <consortium name="The Broad Institute Genome Sequencing Platform"/>
            <person name="Ma L.-J."/>
            <person name="Dead R."/>
            <person name="Young S.K."/>
            <person name="Zeng Q."/>
            <person name="Gargeya S."/>
            <person name="Fitzgerald M."/>
            <person name="Haas B."/>
            <person name="Abouelleil A."/>
            <person name="Alvarado L."/>
            <person name="Arachchi H.M."/>
            <person name="Berlin A."/>
            <person name="Brown A."/>
            <person name="Chapman S.B."/>
            <person name="Chen Z."/>
            <person name="Dunbar C."/>
            <person name="Freedman E."/>
            <person name="Gearin G."/>
            <person name="Gellesch M."/>
            <person name="Goldberg J."/>
            <person name="Griggs A."/>
            <person name="Gujja S."/>
            <person name="Heiman D."/>
            <person name="Howarth C."/>
            <person name="Larson L."/>
            <person name="Lui A."/>
            <person name="MacDonald P.J.P."/>
            <person name="Mehta T."/>
            <person name="Montmayeur A."/>
            <person name="Murphy C."/>
            <person name="Neiman D."/>
            <person name="Pearson M."/>
            <person name="Priest M."/>
            <person name="Roberts A."/>
            <person name="Saif S."/>
            <person name="Shea T."/>
            <person name="Shenoy N."/>
            <person name="Sisk P."/>
            <person name="Stolte C."/>
            <person name="Sykes S."/>
            <person name="Yandava C."/>
            <person name="Wortman J."/>
            <person name="Nusbaum C."/>
            <person name="Birren B."/>
        </authorList>
    </citation>
    <scope>NUCLEOTIDE SEQUENCE</scope>
    <source>
        <strain evidence="3">R3-111a-1</strain>
    </source>
</reference>
<feature type="region of interest" description="Disordered" evidence="1">
    <location>
        <begin position="410"/>
        <end position="479"/>
    </location>
</feature>
<dbReference type="AlphaFoldDB" id="J3P703"/>
<accession>J3P703</accession>
<keyword evidence="2" id="KW-0812">Transmembrane</keyword>
<evidence type="ECO:0000313" key="3">
    <source>
        <dbReference type="EMBL" id="EJT72434.1"/>
    </source>
</evidence>
<dbReference type="GeneID" id="20349758"/>
<evidence type="ECO:0000313" key="4">
    <source>
        <dbReference type="EnsemblFungi" id="EJT72434"/>
    </source>
</evidence>
<evidence type="ECO:0000256" key="1">
    <source>
        <dbReference type="SAM" id="MobiDB-lite"/>
    </source>
</evidence>
<feature type="compositionally biased region" description="Polar residues" evidence="1">
    <location>
        <begin position="463"/>
        <end position="476"/>
    </location>
</feature>
<reference evidence="5" key="1">
    <citation type="submission" date="2010-07" db="EMBL/GenBank/DDBJ databases">
        <title>The genome sequence of Gaeumannomyces graminis var. tritici strain R3-111a-1.</title>
        <authorList>
            <consortium name="The Broad Institute Genome Sequencing Platform"/>
            <person name="Ma L.-J."/>
            <person name="Dead R."/>
            <person name="Young S."/>
            <person name="Zeng Q."/>
            <person name="Koehrsen M."/>
            <person name="Alvarado L."/>
            <person name="Berlin A."/>
            <person name="Chapman S.B."/>
            <person name="Chen Z."/>
            <person name="Freedman E."/>
            <person name="Gellesch M."/>
            <person name="Goldberg J."/>
            <person name="Griggs A."/>
            <person name="Gujja S."/>
            <person name="Heilman E.R."/>
            <person name="Heiman D."/>
            <person name="Hepburn T."/>
            <person name="Howarth C."/>
            <person name="Jen D."/>
            <person name="Larson L."/>
            <person name="Mehta T."/>
            <person name="Neiman D."/>
            <person name="Pearson M."/>
            <person name="Roberts A."/>
            <person name="Saif S."/>
            <person name="Shea T."/>
            <person name="Shenoy N."/>
            <person name="Sisk P."/>
            <person name="Stolte C."/>
            <person name="Sykes S."/>
            <person name="Walk T."/>
            <person name="White J."/>
            <person name="Yandava C."/>
            <person name="Haas B."/>
            <person name="Nusbaum C."/>
            <person name="Birren B."/>
        </authorList>
    </citation>
    <scope>NUCLEOTIDE SEQUENCE [LARGE SCALE GENOMIC DNA]</scope>
    <source>
        <strain evidence="5">R3-111a-1</strain>
    </source>
</reference>
<reference evidence="4" key="5">
    <citation type="submission" date="2018-04" db="UniProtKB">
        <authorList>
            <consortium name="EnsemblFungi"/>
        </authorList>
    </citation>
    <scope>IDENTIFICATION</scope>
    <source>
        <strain evidence="4">R3-111a-1</strain>
    </source>
</reference>
<reference evidence="4" key="4">
    <citation type="journal article" date="2015" name="G3 (Bethesda)">
        <title>Genome sequences of three phytopathogenic species of the Magnaporthaceae family of fungi.</title>
        <authorList>
            <person name="Okagaki L.H."/>
            <person name="Nunes C.C."/>
            <person name="Sailsbery J."/>
            <person name="Clay B."/>
            <person name="Brown D."/>
            <person name="John T."/>
            <person name="Oh Y."/>
            <person name="Young N."/>
            <person name="Fitzgerald M."/>
            <person name="Haas B.J."/>
            <person name="Zeng Q."/>
            <person name="Young S."/>
            <person name="Adiconis X."/>
            <person name="Fan L."/>
            <person name="Levin J.Z."/>
            <person name="Mitchell T.K."/>
            <person name="Okubara P.A."/>
            <person name="Farman M.L."/>
            <person name="Kohn L.M."/>
            <person name="Birren B."/>
            <person name="Ma L.-J."/>
            <person name="Dean R.A."/>
        </authorList>
    </citation>
    <scope>NUCLEOTIDE SEQUENCE</scope>
    <source>
        <strain evidence="4">R3-111a-1</strain>
    </source>
</reference>
<dbReference type="HOGENOM" id="CLU_022883_1_1_1"/>
<protein>
    <submittedName>
        <fullName evidence="3 4">Uncharacterized protein</fullName>
    </submittedName>
</protein>
<dbReference type="EMBL" id="GL385399">
    <property type="protein sequence ID" value="EJT72434.1"/>
    <property type="molecule type" value="Genomic_DNA"/>
</dbReference>
<sequence length="536" mass="60525">MSPVPSPATGLLSRSFDAPAPSSNSGTAKPDLADIVGWVSETNDRGTADILWSSCVTIILCVWIATSPNVPGPEDKWHHRWFDKLNLACIGLVGPHFLLRLAVGQLLNAKQSVRILRQLPGGETWTLRHGFFANMGGFYIRAPDYPNGFPINGEQLAYLVKYRHLDFPTLTSEDINRRNRIDGLSKFITIWQVAWFIITQSQRLAKGYPITTLELTALSFCANTIATSACWYYKPAIEQAIFLDTRGSVTTAAIRESARAKSKTHPNLPAIDDGTPLDFLSPRPIYTKKFWHYLPMTQGLYTRLFNKQAKEDRWQRIPSNTWLEIRNLRWGLLMAVAMLPFSVTFFGAWNFHFPTTAERSIWRLCATYHVMFNLVGCLSYIRNYVAEVLVWVRMLLRRLVGMKPVDNEQSCGMRAKGDEESSQGIHPLPPGNGAPEQRSLEYGPARPTANGTSHGRLARDSRTASGGSSHINSHQNMRPRKGAEDATLLRFRVALWFFCFVYLVCRLYIYIESLAGLRSQRRGVYMTVNKFLPSIS</sequence>
<dbReference type="PANTHER" id="PTHR35043:SF8">
    <property type="entry name" value="DUF4220 DOMAIN-CONTAINING PROTEIN"/>
    <property type="match status" value="1"/>
</dbReference>
<dbReference type="Proteomes" id="UP000006039">
    <property type="component" value="Unassembled WGS sequence"/>
</dbReference>
<dbReference type="RefSeq" id="XP_009225408.1">
    <property type="nucleotide sequence ID" value="XM_009227144.1"/>
</dbReference>
<dbReference type="STRING" id="644352.J3P703"/>
<keyword evidence="2" id="KW-1133">Transmembrane helix</keyword>
<gene>
    <name evidence="4" type="primary">20349758</name>
    <name evidence="3" type="ORF">GGTG_09300</name>
</gene>
<dbReference type="VEuPathDB" id="FungiDB:GGTG_09300"/>
<organism evidence="3">
    <name type="scientific">Gaeumannomyces tritici (strain R3-111a-1)</name>
    <name type="common">Wheat and barley take-all root rot fungus</name>
    <name type="synonym">Gaeumannomyces graminis var. tritici</name>
    <dbReference type="NCBI Taxonomy" id="644352"/>
    <lineage>
        <taxon>Eukaryota</taxon>
        <taxon>Fungi</taxon>
        <taxon>Dikarya</taxon>
        <taxon>Ascomycota</taxon>
        <taxon>Pezizomycotina</taxon>
        <taxon>Sordariomycetes</taxon>
        <taxon>Sordariomycetidae</taxon>
        <taxon>Magnaporthales</taxon>
        <taxon>Magnaporthaceae</taxon>
        <taxon>Gaeumannomyces</taxon>
    </lineage>
</organism>
<dbReference type="PANTHER" id="PTHR35043">
    <property type="entry name" value="TRANSCRIPTION FACTOR DOMAIN-CONTAINING PROTEIN"/>
    <property type="match status" value="1"/>
</dbReference>
<dbReference type="OrthoDB" id="3061561at2759"/>
<keyword evidence="2" id="KW-0472">Membrane</keyword>